<gene>
    <name evidence="7" type="primary">LOC112905039</name>
    <name evidence="5 6" type="synonym">LOC108732826</name>
</gene>
<protein>
    <submittedName>
        <fullName evidence="5 6">N-acetylaspartate synthetase-like isoform X1</fullName>
    </submittedName>
</protein>
<evidence type="ECO:0000256" key="1">
    <source>
        <dbReference type="ARBA" id="ARBA00022679"/>
    </source>
</evidence>
<dbReference type="Proteomes" id="UP000192223">
    <property type="component" value="Unplaced"/>
</dbReference>
<dbReference type="Gene3D" id="3.40.630.30">
    <property type="match status" value="1"/>
</dbReference>
<dbReference type="OrthoDB" id="41532at2759"/>
<evidence type="ECO:0000313" key="5">
    <source>
        <dbReference type="RefSeq" id="XP_025832392.1"/>
    </source>
</evidence>
<dbReference type="AlphaFoldDB" id="A0A7F5R8W1"/>
<dbReference type="RefSeq" id="XP_025832392.1">
    <property type="nucleotide sequence ID" value="XM_025976607.1"/>
</dbReference>
<name>A0A7F5R8W1_AGRPL</name>
<evidence type="ECO:0000313" key="7">
    <source>
        <dbReference type="RefSeq" id="XP_025832395.1"/>
    </source>
</evidence>
<dbReference type="GO" id="GO:0008080">
    <property type="term" value="F:N-acetyltransferase activity"/>
    <property type="evidence" value="ECO:0007669"/>
    <property type="project" value="InterPro"/>
</dbReference>
<evidence type="ECO:0000256" key="2">
    <source>
        <dbReference type="SAM" id="Phobius"/>
    </source>
</evidence>
<sequence>MNYNYVIIRECNPGDNISVNELVRNAYLSNVSYSWWNAITKEITFQLIVLSAAVMFIFMGVPLPYCVLSVPFVLILIYLSIYSSLLMKAMEVTSSKRPVMSWVAEVYEPYFNANSPEKCSYKIIDENRLMYENFEVKKYRRRIIGTVAVSRHIQDEDVAWLFKLAVESRYRRKGIGHCLIQVVQNWSRRNHYNSIQLAISECQEYARQLFTDCQFDVKQLYHKPIFGNALALQMYHLEAKLDKPNI</sequence>
<dbReference type="Pfam" id="PF00583">
    <property type="entry name" value="Acetyltransf_1"/>
    <property type="match status" value="1"/>
</dbReference>
<dbReference type="KEGG" id="apln:108732826"/>
<proteinExistence type="predicted"/>
<dbReference type="RefSeq" id="XP_025832393.1">
    <property type="nucleotide sequence ID" value="XM_025976608.1"/>
</dbReference>
<accession>A0A7F5R8W1</accession>
<dbReference type="PANTHER" id="PTHR13947:SF37">
    <property type="entry name" value="LD18367P"/>
    <property type="match status" value="1"/>
</dbReference>
<dbReference type="RefSeq" id="XP_025832395.1">
    <property type="nucleotide sequence ID" value="XM_025976610.1"/>
</dbReference>
<keyword evidence="2" id="KW-1133">Transmembrane helix</keyword>
<dbReference type="GeneID" id="112905039"/>
<dbReference type="InterPro" id="IPR050769">
    <property type="entry name" value="NAT_camello-type"/>
</dbReference>
<keyword evidence="1" id="KW-0808">Transferase</keyword>
<evidence type="ECO:0000313" key="4">
    <source>
        <dbReference type="Proteomes" id="UP000192223"/>
    </source>
</evidence>
<evidence type="ECO:0000313" key="6">
    <source>
        <dbReference type="RefSeq" id="XP_025832393.1"/>
    </source>
</evidence>
<dbReference type="SUPFAM" id="SSF55729">
    <property type="entry name" value="Acyl-CoA N-acyltransferases (Nat)"/>
    <property type="match status" value="1"/>
</dbReference>
<dbReference type="PROSITE" id="PS51186">
    <property type="entry name" value="GNAT"/>
    <property type="match status" value="1"/>
</dbReference>
<organism evidence="4 7">
    <name type="scientific">Agrilus planipennis</name>
    <name type="common">Emerald ash borer</name>
    <name type="synonym">Agrilus marcopoli</name>
    <dbReference type="NCBI Taxonomy" id="224129"/>
    <lineage>
        <taxon>Eukaryota</taxon>
        <taxon>Metazoa</taxon>
        <taxon>Ecdysozoa</taxon>
        <taxon>Arthropoda</taxon>
        <taxon>Hexapoda</taxon>
        <taxon>Insecta</taxon>
        <taxon>Pterygota</taxon>
        <taxon>Neoptera</taxon>
        <taxon>Endopterygota</taxon>
        <taxon>Coleoptera</taxon>
        <taxon>Polyphaga</taxon>
        <taxon>Elateriformia</taxon>
        <taxon>Buprestoidea</taxon>
        <taxon>Buprestidae</taxon>
        <taxon>Agrilinae</taxon>
        <taxon>Agrilus</taxon>
    </lineage>
</organism>
<dbReference type="KEGG" id="apln:112905039"/>
<keyword evidence="2" id="KW-0812">Transmembrane</keyword>
<keyword evidence="4" id="KW-1185">Reference proteome</keyword>
<feature type="domain" description="N-acetyltransferase" evidence="3">
    <location>
        <begin position="87"/>
        <end position="246"/>
    </location>
</feature>
<feature type="transmembrane region" description="Helical" evidence="2">
    <location>
        <begin position="43"/>
        <end position="61"/>
    </location>
</feature>
<keyword evidence="2" id="KW-0472">Membrane</keyword>
<reference evidence="5 6" key="1">
    <citation type="submission" date="2025-04" db="UniProtKB">
        <authorList>
            <consortium name="RefSeq"/>
        </authorList>
    </citation>
    <scope>IDENTIFICATION</scope>
    <source>
        <tissue evidence="5 6">Entire body</tissue>
    </source>
</reference>
<dbReference type="PANTHER" id="PTHR13947">
    <property type="entry name" value="GNAT FAMILY N-ACETYLTRANSFERASE"/>
    <property type="match status" value="1"/>
</dbReference>
<dbReference type="CDD" id="cd04301">
    <property type="entry name" value="NAT_SF"/>
    <property type="match status" value="1"/>
</dbReference>
<dbReference type="InterPro" id="IPR016181">
    <property type="entry name" value="Acyl_CoA_acyltransferase"/>
</dbReference>
<dbReference type="InterPro" id="IPR000182">
    <property type="entry name" value="GNAT_dom"/>
</dbReference>
<evidence type="ECO:0000259" key="3">
    <source>
        <dbReference type="PROSITE" id="PS51186"/>
    </source>
</evidence>
<feature type="transmembrane region" description="Helical" evidence="2">
    <location>
        <begin position="67"/>
        <end position="87"/>
    </location>
</feature>